<accession>A0A3Q9IPH0</accession>
<evidence type="ECO:0000256" key="1">
    <source>
        <dbReference type="SAM" id="SignalP"/>
    </source>
</evidence>
<evidence type="ECO:0008006" key="4">
    <source>
        <dbReference type="Google" id="ProtNLM"/>
    </source>
</evidence>
<name>A0A3Q9IPH0_9BACT</name>
<evidence type="ECO:0000313" key="2">
    <source>
        <dbReference type="EMBL" id="AZS30180.1"/>
    </source>
</evidence>
<reference evidence="2 3" key="1">
    <citation type="submission" date="2018-10" db="EMBL/GenBank/DDBJ databases">
        <title>Butyricimonas faecalis sp. nov., isolated from human faeces and emended description of the genus Butyricimonas.</title>
        <authorList>
            <person name="Le Roy T."/>
            <person name="Van der Smissen P."/>
            <person name="Paquot A."/>
            <person name="Delzenne N."/>
            <person name="Muccioli G."/>
            <person name="Collet J.-F."/>
            <person name="Cani P.D."/>
        </authorList>
    </citation>
    <scope>NUCLEOTIDE SEQUENCE [LARGE SCALE GENOMIC DNA]</scope>
    <source>
        <strain evidence="2 3">H184</strain>
    </source>
</reference>
<gene>
    <name evidence="2" type="ORF">D8S85_11935</name>
</gene>
<feature type="chain" id="PRO_5018527706" description="DUF4296 domain-containing protein" evidence="1">
    <location>
        <begin position="20"/>
        <end position="219"/>
    </location>
</feature>
<dbReference type="KEGG" id="buy:D8S85_11935"/>
<evidence type="ECO:0000313" key="3">
    <source>
        <dbReference type="Proteomes" id="UP000270673"/>
    </source>
</evidence>
<feature type="signal peptide" evidence="1">
    <location>
        <begin position="1"/>
        <end position="19"/>
    </location>
</feature>
<keyword evidence="1" id="KW-0732">Signal</keyword>
<dbReference type="EMBL" id="CP032819">
    <property type="protein sequence ID" value="AZS30180.1"/>
    <property type="molecule type" value="Genomic_DNA"/>
</dbReference>
<sequence length="219" mass="26012">MKTNFIITILLLFSNILLAQHQNLDKLPQKERDSILVKVANEAINRFSIGYLRPGNKPYIEDIGYKLSETYKKQCLKEYADRYLYAVYYLATDKEKKFYENDTLVKALVLADIGKVTEIIYIDNTSWGQLALEKVDSKAKITKRKFKTVEEYLKEIEKFNNPKILTDPPPEMKEKYQKFLDMKKRRRDSAIILRQQYLQKRDSIWKQDSIKESRKKLQP</sequence>
<dbReference type="Proteomes" id="UP000270673">
    <property type="component" value="Chromosome"/>
</dbReference>
<organism evidence="2 3">
    <name type="scientific">Butyricimonas faecalis</name>
    <dbReference type="NCBI Taxonomy" id="2093856"/>
    <lineage>
        <taxon>Bacteria</taxon>
        <taxon>Pseudomonadati</taxon>
        <taxon>Bacteroidota</taxon>
        <taxon>Bacteroidia</taxon>
        <taxon>Bacteroidales</taxon>
        <taxon>Odoribacteraceae</taxon>
        <taxon>Butyricimonas</taxon>
    </lineage>
</organism>
<dbReference type="RefSeq" id="WP_106480824.1">
    <property type="nucleotide sequence ID" value="NZ_CP032819.1"/>
</dbReference>
<dbReference type="AlphaFoldDB" id="A0A3Q9IPH0"/>
<keyword evidence="3" id="KW-1185">Reference proteome</keyword>
<proteinExistence type="predicted"/>
<protein>
    <recommendedName>
        <fullName evidence="4">DUF4296 domain-containing protein</fullName>
    </recommendedName>
</protein>